<keyword evidence="1" id="KW-0175">Coiled coil</keyword>
<evidence type="ECO:0000256" key="1">
    <source>
        <dbReference type="SAM" id="Coils"/>
    </source>
</evidence>
<evidence type="ECO:0000259" key="2">
    <source>
        <dbReference type="PROSITE" id="PS50943"/>
    </source>
</evidence>
<dbReference type="PANTHER" id="PTHR33055">
    <property type="entry name" value="TRANSPOSASE FOR INSERTION SEQUENCE ELEMENT IS1111A"/>
    <property type="match status" value="1"/>
</dbReference>
<dbReference type="GO" id="GO:0003677">
    <property type="term" value="F:DNA binding"/>
    <property type="evidence" value="ECO:0007669"/>
    <property type="project" value="InterPro"/>
</dbReference>
<dbReference type="InterPro" id="IPR001387">
    <property type="entry name" value="Cro/C1-type_HTH"/>
</dbReference>
<dbReference type="AlphaFoldDB" id="A0A172QX85"/>
<dbReference type="OrthoDB" id="4337860at2"/>
<name>A0A172QX85_9CORY</name>
<accession>A0A172QX85</accession>
<sequence length="409" mass="45129">MPAPTLELAGLVAGIDTHTDTHTVAIVTETGKHLATETFPTTSNGYHQLTDFLTAHHVTVVGVEGTNSYGAAITRHLIDHGYEVFEVLRPTRALRRRDGKSDPVDALAAARQVLTGQALSIPKDTTGPVESLRMLQITRNQLVATAAKLVTLIKSLLITAPVNVRQRYTAMTTPTLIATLSRCRPSSDLSDPINGTLTSLKTLATTYNTLRAQCDELDNKITDLVEVINPEMTQIFGCRAINAAELIVSVGENPKRIRSQAALAHLWGVAPILASSGRTNRHRLNRGGDRHANAALHRIVLVRMCHDERTRDYVQRRTREGLSKKEIMRCLKRAIVREIYQVLCLGRPVKQSSGLRSDEFRALRSKKGLSQTQVARKLGCAPARISDIETGKRRLSELKLTYEEFLKSA</sequence>
<evidence type="ECO:0000313" key="4">
    <source>
        <dbReference type="Proteomes" id="UP000076929"/>
    </source>
</evidence>
<organism evidence="3 4">
    <name type="scientific">Corynebacterium crudilactis</name>
    <dbReference type="NCBI Taxonomy" id="1652495"/>
    <lineage>
        <taxon>Bacteria</taxon>
        <taxon>Bacillati</taxon>
        <taxon>Actinomycetota</taxon>
        <taxon>Actinomycetes</taxon>
        <taxon>Mycobacteriales</taxon>
        <taxon>Corynebacteriaceae</taxon>
        <taxon>Corynebacterium</taxon>
    </lineage>
</organism>
<dbReference type="SUPFAM" id="SSF47413">
    <property type="entry name" value="lambda repressor-like DNA-binding domains"/>
    <property type="match status" value="1"/>
</dbReference>
<dbReference type="InterPro" id="IPR003346">
    <property type="entry name" value="Transposase_20"/>
</dbReference>
<evidence type="ECO:0000313" key="3">
    <source>
        <dbReference type="EMBL" id="ANE05314.1"/>
    </source>
</evidence>
<dbReference type="CDD" id="cd00093">
    <property type="entry name" value="HTH_XRE"/>
    <property type="match status" value="1"/>
</dbReference>
<dbReference type="Gene3D" id="1.10.260.40">
    <property type="entry name" value="lambda repressor-like DNA-binding domains"/>
    <property type="match status" value="1"/>
</dbReference>
<dbReference type="NCBIfam" id="NF033542">
    <property type="entry name" value="transpos_IS110"/>
    <property type="match status" value="1"/>
</dbReference>
<protein>
    <submittedName>
        <fullName evidence="3">XRE family transcriptional regulator</fullName>
    </submittedName>
</protein>
<dbReference type="Pfam" id="PF02371">
    <property type="entry name" value="Transposase_20"/>
    <property type="match status" value="1"/>
</dbReference>
<dbReference type="PANTHER" id="PTHR33055:SF16">
    <property type="entry name" value="TRANSPOSASE FOR INSERTION SEQUENCE ELEMENT IS1547"/>
    <property type="match status" value="1"/>
</dbReference>
<gene>
    <name evidence="3" type="ORF">ccrud_06855</name>
</gene>
<dbReference type="PROSITE" id="PS50943">
    <property type="entry name" value="HTH_CROC1"/>
    <property type="match status" value="1"/>
</dbReference>
<feature type="domain" description="HTH cro/C1-type" evidence="2">
    <location>
        <begin position="360"/>
        <end position="396"/>
    </location>
</feature>
<dbReference type="InterPro" id="IPR047650">
    <property type="entry name" value="Transpos_IS110"/>
</dbReference>
<dbReference type="Proteomes" id="UP000076929">
    <property type="component" value="Chromosome"/>
</dbReference>
<dbReference type="SMART" id="SM00530">
    <property type="entry name" value="HTH_XRE"/>
    <property type="match status" value="1"/>
</dbReference>
<reference evidence="3 4" key="1">
    <citation type="submission" date="2016-05" db="EMBL/GenBank/DDBJ databases">
        <title>Complete genome sequence of Corynebacterium crudilactis, a new Corynebacterium species isolated from raw cow's milk.</title>
        <authorList>
            <person name="Christian R."/>
            <person name="Zimmermann J."/>
            <person name="Lipski A."/>
            <person name="Kalinowski J."/>
        </authorList>
    </citation>
    <scope>NUCLEOTIDE SEQUENCE [LARGE SCALE GENOMIC DNA]</scope>
    <source>
        <strain evidence="3 4">JZ16</strain>
    </source>
</reference>
<dbReference type="Pfam" id="PF13560">
    <property type="entry name" value="HTH_31"/>
    <property type="match status" value="1"/>
</dbReference>
<proteinExistence type="predicted"/>
<keyword evidence="4" id="KW-1185">Reference proteome</keyword>
<dbReference type="GO" id="GO:0004803">
    <property type="term" value="F:transposase activity"/>
    <property type="evidence" value="ECO:0007669"/>
    <property type="project" value="InterPro"/>
</dbReference>
<dbReference type="Pfam" id="PF01548">
    <property type="entry name" value="DEDD_Tnp_IS110"/>
    <property type="match status" value="1"/>
</dbReference>
<dbReference type="EMBL" id="CP015622">
    <property type="protein sequence ID" value="ANE05314.1"/>
    <property type="molecule type" value="Genomic_DNA"/>
</dbReference>
<dbReference type="RefSeq" id="WP_066569644.1">
    <property type="nucleotide sequence ID" value="NZ_CP015622.1"/>
</dbReference>
<feature type="coiled-coil region" evidence="1">
    <location>
        <begin position="200"/>
        <end position="227"/>
    </location>
</feature>
<dbReference type="InterPro" id="IPR002525">
    <property type="entry name" value="Transp_IS110-like_N"/>
</dbReference>
<dbReference type="GO" id="GO:0006313">
    <property type="term" value="P:DNA transposition"/>
    <property type="evidence" value="ECO:0007669"/>
    <property type="project" value="InterPro"/>
</dbReference>
<dbReference type="InterPro" id="IPR010982">
    <property type="entry name" value="Lambda_DNA-bd_dom_sf"/>
</dbReference>
<dbReference type="STRING" id="1652495.ccrud_06855"/>
<dbReference type="KEGG" id="ccjz:ccrud_06855"/>